<keyword evidence="3" id="KW-0378">Hydrolase</keyword>
<comment type="caution">
    <text evidence="3">The sequence shown here is derived from an EMBL/GenBank/DDBJ whole genome shotgun (WGS) entry which is preliminary data.</text>
</comment>
<protein>
    <submittedName>
        <fullName evidence="3">Glycoside hydrolase family 1 protein</fullName>
        <ecNumber evidence="3">3.2.1.-</ecNumber>
    </submittedName>
</protein>
<dbReference type="Pfam" id="PF00232">
    <property type="entry name" value="Glyco_hydro_1"/>
    <property type="match status" value="1"/>
</dbReference>
<evidence type="ECO:0000256" key="2">
    <source>
        <dbReference type="RuleBase" id="RU003690"/>
    </source>
</evidence>
<reference evidence="4" key="1">
    <citation type="journal article" date="2019" name="Int. J. Syst. Evol. Microbiol.">
        <title>The Global Catalogue of Microorganisms (GCM) 10K type strain sequencing project: providing services to taxonomists for standard genome sequencing and annotation.</title>
        <authorList>
            <consortium name="The Broad Institute Genomics Platform"/>
            <consortium name="The Broad Institute Genome Sequencing Center for Infectious Disease"/>
            <person name="Wu L."/>
            <person name="Ma J."/>
        </authorList>
    </citation>
    <scope>NUCLEOTIDE SEQUENCE [LARGE SCALE GENOMIC DNA]</scope>
    <source>
        <strain evidence="4">CCM 8911</strain>
    </source>
</reference>
<dbReference type="RefSeq" id="WP_125586046.1">
    <property type="nucleotide sequence ID" value="NZ_JBHTMO010000022.1"/>
</dbReference>
<dbReference type="InterPro" id="IPR001360">
    <property type="entry name" value="Glyco_hydro_1"/>
</dbReference>
<dbReference type="SUPFAM" id="SSF51445">
    <property type="entry name" value="(Trans)glycosidases"/>
    <property type="match status" value="1"/>
</dbReference>
<evidence type="ECO:0000313" key="4">
    <source>
        <dbReference type="Proteomes" id="UP001597249"/>
    </source>
</evidence>
<evidence type="ECO:0000256" key="1">
    <source>
        <dbReference type="ARBA" id="ARBA00023295"/>
    </source>
</evidence>
<sequence length="456" mass="52095">MTELKQGFLWGNSTSSMQTEGAVHEGGKGPSVYDLKPATAESADWDVAIDEYHRYPEDIALMKEMGMNCYRFQISWSRVNPTGDGAFNEEGIQFYSDLIDQLLKAGITPMICLYHFDMPLHLAQDYNGFMDDHVVEAFIRYGKEMVHRFADRVPYWITFNEQNLYGVPEAFKISGYTGDNTPRDLYQIQQHVITCHAAIANEIHDHYPAVKIGGMLAYQEVYPNSPLPEDVAHTRKFLEFADANLIRLFTTGQYSTEVLAYIHHQRWDDLLDPAEMAIIARCTSDFLSFSYYSTATLDSTKIPVNTCPNFYGVLGHRPNPYLQTNEWAWQIDPLGFRTVLTTIYNEAHVPVFPIENGIGVREEWDGEHAIEDDYRIAYHRAHIQAMKDAVTIDGVDCLGYLGWGLIDIPSSAGNVDKRYGMVYVNRTNHDLRDLKRVPKKSFYWFKNVIASNGESL</sequence>
<dbReference type="GO" id="GO:0016798">
    <property type="term" value="F:hydrolase activity, acting on glycosyl bonds"/>
    <property type="evidence" value="ECO:0007669"/>
    <property type="project" value="UniProtKB-KW"/>
</dbReference>
<gene>
    <name evidence="3" type="ORF">ACFQ3L_07280</name>
</gene>
<dbReference type="Gene3D" id="3.20.20.80">
    <property type="entry name" value="Glycosidases"/>
    <property type="match status" value="1"/>
</dbReference>
<evidence type="ECO:0000313" key="3">
    <source>
        <dbReference type="EMBL" id="MFD1393373.1"/>
    </source>
</evidence>
<keyword evidence="1 3" id="KW-0326">Glycosidase</keyword>
<dbReference type="Proteomes" id="UP001597249">
    <property type="component" value="Unassembled WGS sequence"/>
</dbReference>
<organism evidence="3 4">
    <name type="scientific">Lacticaseibacillus jixianensis</name>
    <dbReference type="NCBI Taxonomy" id="2486012"/>
    <lineage>
        <taxon>Bacteria</taxon>
        <taxon>Bacillati</taxon>
        <taxon>Bacillota</taxon>
        <taxon>Bacilli</taxon>
        <taxon>Lactobacillales</taxon>
        <taxon>Lactobacillaceae</taxon>
        <taxon>Lacticaseibacillus</taxon>
    </lineage>
</organism>
<dbReference type="PANTHER" id="PTHR10353:SF122">
    <property type="entry name" value="6-PHOSPHO-BETA-GLUCOSIDASE ASCB-RELATED"/>
    <property type="match status" value="1"/>
</dbReference>
<proteinExistence type="inferred from homology"/>
<dbReference type="PRINTS" id="PR00131">
    <property type="entry name" value="GLHYDRLASE1"/>
</dbReference>
<accession>A0ABW4BAL3</accession>
<dbReference type="EC" id="3.2.1.-" evidence="3"/>
<comment type="similarity">
    <text evidence="2">Belongs to the glycosyl hydrolase 1 family.</text>
</comment>
<name>A0ABW4BAL3_9LACO</name>
<dbReference type="InterPro" id="IPR017853">
    <property type="entry name" value="GH"/>
</dbReference>
<keyword evidence="4" id="KW-1185">Reference proteome</keyword>
<dbReference type="EMBL" id="JBHTMO010000022">
    <property type="protein sequence ID" value="MFD1393373.1"/>
    <property type="molecule type" value="Genomic_DNA"/>
</dbReference>
<dbReference type="PANTHER" id="PTHR10353">
    <property type="entry name" value="GLYCOSYL HYDROLASE"/>
    <property type="match status" value="1"/>
</dbReference>